<reference evidence="2 3" key="1">
    <citation type="submission" date="2016-10" db="EMBL/GenBank/DDBJ databases">
        <authorList>
            <person name="de Groot N.N."/>
        </authorList>
    </citation>
    <scope>NUCLEOTIDE SEQUENCE [LARGE SCALE GENOMIC DNA]</scope>
    <source>
        <strain evidence="2 3">DSM 26000</strain>
    </source>
</reference>
<dbReference type="Proteomes" id="UP000198931">
    <property type="component" value="Unassembled WGS sequence"/>
</dbReference>
<sequence>MKNISLFFLLIISTFFSAQSKLTVVSDANGTPVSGAKISCNNKVIGYTDAQGNLNFKSKCSKVSIYKVGFIQDDAVVDKKMEVSLAKEDQNEKNIEGVVVNDISDPRALRILNLVNEKYSENSPKSLESYSYKSYNKIAYDINTDSLSTYRDYVSKRNDSLKNVSPNNLSEKKKEDSVKLVNVSKIVKTSKYFLWERVQEHLYSQKYGDKVNVLDNRVSGLQNPVYELMAFRSNLKEIPKEIKRENRNLYRFFLTDSIQIDGRENYVIRFRPVGKQEATNRRKFSGLLYVDKQTYGLKKIESNSKIKSEGSITSIWNLHDNKWFLEKENVKIKAGDTSFKDNSPKEKKDEKETKFGNYIYVNSDYFDFKSPSVATSKDFGGYTMSVEKSDGSTLAQYRTLPLDEREQNTYVKIDSLGQKENFDRKASFYSNLLKGRVRYGIVDFNAAKLLGYDQYEGLRVGLGIKLNENFNKYISPDAYIAYGFKDRGFKYGVGVDFKTTLQKNSFFRVEYYDDVQAAGRFSENQWDFRMKLSNAGVDLKNDRFYGFQGLKLSYENDITNGITINVSAKKDKEESLFPYTYKNLGNQFDNFATLVSIKFSPNSKNIMTPSGKYTYEQKYPELYLNYEQGIKTLGGDLQYSRVDAMLNHVFKSKLGDTGVRLFGGFSTSDTPIWHQFSANGLGGREITGLLSHFNLSSYLGFATMQGGKYYNDKFAGYYVSQRIPLYFKSFGKNISSFDVIYRGIIGDMKHPEYHNFEFQPLDHLYQEFGLQYNNFLSTRFNLGFFYRVGYYNTPVFKENFALQLKFSFLGF</sequence>
<dbReference type="EMBL" id="FOQT01000001">
    <property type="protein sequence ID" value="SFH80820.1"/>
    <property type="molecule type" value="Genomic_DNA"/>
</dbReference>
<evidence type="ECO:0000256" key="1">
    <source>
        <dbReference type="SAM" id="SignalP"/>
    </source>
</evidence>
<keyword evidence="3" id="KW-1185">Reference proteome</keyword>
<feature type="chain" id="PRO_5011727548" description="Carboxypeptidase-like protein" evidence="1">
    <location>
        <begin position="19"/>
        <end position="811"/>
    </location>
</feature>
<evidence type="ECO:0000313" key="3">
    <source>
        <dbReference type="Proteomes" id="UP000198931"/>
    </source>
</evidence>
<feature type="signal peptide" evidence="1">
    <location>
        <begin position="1"/>
        <end position="18"/>
    </location>
</feature>
<keyword evidence="1" id="KW-0732">Signal</keyword>
<protein>
    <recommendedName>
        <fullName evidence="4">Carboxypeptidase-like protein</fullName>
    </recommendedName>
</protein>
<dbReference type="RefSeq" id="WP_090078329.1">
    <property type="nucleotide sequence ID" value="NZ_FOQT01000001.1"/>
</dbReference>
<dbReference type="STRING" id="1125876.SAMN05443292_0217"/>
<dbReference type="OrthoDB" id="604691at2"/>
<dbReference type="AlphaFoldDB" id="A0A1I3D243"/>
<organism evidence="2 3">
    <name type="scientific">Halpernia frigidisoli</name>
    <dbReference type="NCBI Taxonomy" id="1125876"/>
    <lineage>
        <taxon>Bacteria</taxon>
        <taxon>Pseudomonadati</taxon>
        <taxon>Bacteroidota</taxon>
        <taxon>Flavobacteriia</taxon>
        <taxon>Flavobacteriales</taxon>
        <taxon>Weeksellaceae</taxon>
        <taxon>Chryseobacterium group</taxon>
        <taxon>Halpernia</taxon>
    </lineage>
</organism>
<evidence type="ECO:0008006" key="4">
    <source>
        <dbReference type="Google" id="ProtNLM"/>
    </source>
</evidence>
<proteinExistence type="predicted"/>
<accession>A0A1I3D243</accession>
<dbReference type="InterPro" id="IPR043741">
    <property type="entry name" value="DUF5686"/>
</dbReference>
<gene>
    <name evidence="2" type="ORF">SAMN05443292_0217</name>
</gene>
<name>A0A1I3D243_9FLAO</name>
<evidence type="ECO:0000313" key="2">
    <source>
        <dbReference type="EMBL" id="SFH80820.1"/>
    </source>
</evidence>
<dbReference type="Pfam" id="PF18939">
    <property type="entry name" value="DUF5686"/>
    <property type="match status" value="1"/>
</dbReference>